<dbReference type="STRING" id="1293891.TMES_05755"/>
<feature type="transmembrane region" description="Helical" evidence="1">
    <location>
        <begin position="39"/>
        <end position="58"/>
    </location>
</feature>
<feature type="transmembrane region" description="Helical" evidence="1">
    <location>
        <begin position="70"/>
        <end position="91"/>
    </location>
</feature>
<protein>
    <submittedName>
        <fullName evidence="2">Uncharacterized protein</fullName>
    </submittedName>
</protein>
<gene>
    <name evidence="2" type="ORF">TMES_05755</name>
</gene>
<evidence type="ECO:0000313" key="2">
    <source>
        <dbReference type="EMBL" id="OSQ39527.1"/>
    </source>
</evidence>
<keyword evidence="3" id="KW-1185">Reference proteome</keyword>
<dbReference type="AlphaFoldDB" id="A0A1Y2L2X6"/>
<organism evidence="2 3">
    <name type="scientific">Thalassospira mesophila</name>
    <dbReference type="NCBI Taxonomy" id="1293891"/>
    <lineage>
        <taxon>Bacteria</taxon>
        <taxon>Pseudomonadati</taxon>
        <taxon>Pseudomonadota</taxon>
        <taxon>Alphaproteobacteria</taxon>
        <taxon>Rhodospirillales</taxon>
        <taxon>Thalassospiraceae</taxon>
        <taxon>Thalassospira</taxon>
    </lineage>
</organism>
<proteinExistence type="predicted"/>
<comment type="caution">
    <text evidence="2">The sequence shown here is derived from an EMBL/GenBank/DDBJ whole genome shotgun (WGS) entry which is preliminary data.</text>
</comment>
<dbReference type="RefSeq" id="WP_085580389.1">
    <property type="nucleotide sequence ID" value="NZ_JFKA01000002.1"/>
</dbReference>
<feature type="transmembrane region" description="Helical" evidence="1">
    <location>
        <begin position="97"/>
        <end position="116"/>
    </location>
</feature>
<accession>A0A1Y2L2X6</accession>
<keyword evidence="1" id="KW-1133">Transmembrane helix</keyword>
<dbReference type="EMBL" id="JFKA01000002">
    <property type="protein sequence ID" value="OSQ39527.1"/>
    <property type="molecule type" value="Genomic_DNA"/>
</dbReference>
<dbReference type="OrthoDB" id="9808748at2"/>
<sequence>MNNLPRICWTVSACLAFIEAIWGLKTILIEGSSIFPTYSYVNLLSWFSLALYGTYYRISRRHFDGIDKTQVLFAVLGAVAMASGTVIDQVGGPHLPALIGSAITTVAIGLFAYITVSRPLRLLAVS</sequence>
<dbReference type="Proteomes" id="UP000193391">
    <property type="component" value="Unassembled WGS sequence"/>
</dbReference>
<evidence type="ECO:0000313" key="3">
    <source>
        <dbReference type="Proteomes" id="UP000193391"/>
    </source>
</evidence>
<evidence type="ECO:0000256" key="1">
    <source>
        <dbReference type="SAM" id="Phobius"/>
    </source>
</evidence>
<keyword evidence="1" id="KW-0472">Membrane</keyword>
<keyword evidence="1" id="KW-0812">Transmembrane</keyword>
<reference evidence="2 3" key="1">
    <citation type="submission" date="2014-03" db="EMBL/GenBank/DDBJ databases">
        <title>The draft genome sequence of Thalassospira mesophila JCM 18969.</title>
        <authorList>
            <person name="Lai Q."/>
            <person name="Shao Z."/>
        </authorList>
    </citation>
    <scope>NUCLEOTIDE SEQUENCE [LARGE SCALE GENOMIC DNA]</scope>
    <source>
        <strain evidence="2 3">JCM 18969</strain>
    </source>
</reference>
<name>A0A1Y2L2X6_9PROT</name>